<evidence type="ECO:0000256" key="3">
    <source>
        <dbReference type="ARBA" id="ARBA00022801"/>
    </source>
</evidence>
<dbReference type="SUPFAM" id="SSF52743">
    <property type="entry name" value="Subtilisin-like"/>
    <property type="match status" value="1"/>
</dbReference>
<protein>
    <recommendedName>
        <fullName evidence="6">Peptidase S8/S53 domain-containing protein</fullName>
    </recommendedName>
</protein>
<reference evidence="7 8" key="1">
    <citation type="submission" date="2017-12" db="EMBL/GenBank/DDBJ databases">
        <title>Chromulinavorax destructans is a abundant pathogen of dominant heterotrophic picoflagllates.</title>
        <authorList>
            <person name="Deeg C.M."/>
            <person name="Zimmer M."/>
            <person name="Suttle C.A."/>
        </authorList>
    </citation>
    <scope>NUCLEOTIDE SEQUENCE [LARGE SCALE GENOMIC DNA]</scope>
    <source>
        <strain evidence="7 8">SeV1</strain>
    </source>
</reference>
<dbReference type="AlphaFoldDB" id="A0A345ZAA4"/>
<feature type="active site" description="Charge relay system" evidence="5">
    <location>
        <position position="262"/>
    </location>
</feature>
<feature type="active site" description="Charge relay system" evidence="5">
    <location>
        <position position="601"/>
    </location>
</feature>
<comment type="similarity">
    <text evidence="1 5">Belongs to the peptidase S8 family.</text>
</comment>
<dbReference type="GO" id="GO:0004252">
    <property type="term" value="F:serine-type endopeptidase activity"/>
    <property type="evidence" value="ECO:0007669"/>
    <property type="project" value="UniProtKB-UniRule"/>
</dbReference>
<evidence type="ECO:0000259" key="6">
    <source>
        <dbReference type="Pfam" id="PF00082"/>
    </source>
</evidence>
<dbReference type="InterPro" id="IPR036852">
    <property type="entry name" value="Peptidase_S8/S53_dom_sf"/>
</dbReference>
<dbReference type="RefSeq" id="WP_115585236.1">
    <property type="nucleotide sequence ID" value="NZ_CP025544.1"/>
</dbReference>
<dbReference type="Pfam" id="PF00082">
    <property type="entry name" value="Peptidase_S8"/>
    <property type="match status" value="1"/>
</dbReference>
<keyword evidence="8" id="KW-1185">Reference proteome</keyword>
<evidence type="ECO:0000256" key="2">
    <source>
        <dbReference type="ARBA" id="ARBA00022670"/>
    </source>
</evidence>
<evidence type="ECO:0000256" key="5">
    <source>
        <dbReference type="PROSITE-ProRule" id="PRU01240"/>
    </source>
</evidence>
<dbReference type="InterPro" id="IPR015500">
    <property type="entry name" value="Peptidase_S8_subtilisin-rel"/>
</dbReference>
<dbReference type="KEGG" id="cdes:C0J27_00450"/>
<sequence length="817" mass="92091">MKLTSKKIIAFLYLVYFSPCLLSGVLIDAHQEKNKIKQSDDASQHHVICSYTQQPSSQEQRDELNQKVHKATYKIKQYCKNNFNQPLDTNETYQHRQDSVFIINIHYDHGSWTLYKPSFICYEDFVTQAEKIYKEYGLDVICEKEVPIKILAMPSGFDGEYLTLKDFETYKKQTDEEIQKKIESLKKESSEKNDVTAEIAQLKKIKDMNDYFFWHLQIPTTGLLASEQYDALGIEYRPVAWNFLLWDLAPKKGKGAQVAIIDTGTSAFDIKEPEFSGLYKKNVNITSSCDLQSYGYNLVSENGLDPIRQIAINFGHYCDHKKFDIDALMQKLPIWIKNYIKNEDKSQIEQYFIKHTKKSSLDESGTKLNKRGERFLEDLLHGKYGIAPKGSKSFFTVINLDKPYSQNALLETLPAPKIIGNKDTFAAGHGTFTQGIINAQHYNSQGIVGIAPDAHVTMIKAFHDSGTTNKTTLNAALERAITLKSSIVSMSLKITDTISETQDATLKKLIDSIDYVVAASGNDGDDPALKNKEAYPAKFESVAFDVGAFKYDDGNYSICSFTQKELNIGPKFLAPGYDLFSSTLTPGQTSDSMYAFMSGTSVAVPVVTGFLALALAEFQHDFTREEILKVIYKFSIKLHKNWDQDVILGTIDMRSSLLCLHALKALQTKLTKKKSALHYSYAENFDNLVQAIYTINYYPTQWYEKKSGYSFVQDFAHYNKAAQAEIKNSEKNQTGLCRPVKNKSAHVNLNSVVTCMVDTIISVLTTKSAEKTSMKNIPQDLSDSLSTILSTQNINIFDQASAPCITRINAGLAPKKK</sequence>
<dbReference type="InterPro" id="IPR023828">
    <property type="entry name" value="Peptidase_S8_Ser-AS"/>
</dbReference>
<dbReference type="InterPro" id="IPR000209">
    <property type="entry name" value="Peptidase_S8/S53_dom"/>
</dbReference>
<organism evidence="7 8">
    <name type="scientific">Candidatus Chromulinivorax destructor</name>
    <dbReference type="NCBI Taxonomy" id="2066483"/>
    <lineage>
        <taxon>Bacteria</taxon>
        <taxon>Candidatus Babelota</taxon>
        <taxon>Candidatus Babeliae</taxon>
        <taxon>Candidatus Babeliales</taxon>
        <taxon>Candidatus Chromulinivoraceae</taxon>
        <taxon>Candidatus Chromulinivorax</taxon>
    </lineage>
</organism>
<dbReference type="PRINTS" id="PR00723">
    <property type="entry name" value="SUBTILISIN"/>
</dbReference>
<evidence type="ECO:0000313" key="8">
    <source>
        <dbReference type="Proteomes" id="UP000254834"/>
    </source>
</evidence>
<feature type="active site" description="Charge relay system" evidence="5">
    <location>
        <position position="429"/>
    </location>
</feature>
<dbReference type="Proteomes" id="UP000254834">
    <property type="component" value="Chromosome"/>
</dbReference>
<dbReference type="PROSITE" id="PS51892">
    <property type="entry name" value="SUBTILASE"/>
    <property type="match status" value="1"/>
</dbReference>
<dbReference type="Gene3D" id="3.40.50.200">
    <property type="entry name" value="Peptidase S8/S53 domain"/>
    <property type="match status" value="1"/>
</dbReference>
<keyword evidence="2 5" id="KW-0645">Protease</keyword>
<dbReference type="InterPro" id="IPR050131">
    <property type="entry name" value="Peptidase_S8_subtilisin-like"/>
</dbReference>
<dbReference type="PANTHER" id="PTHR43806">
    <property type="entry name" value="PEPTIDASE S8"/>
    <property type="match status" value="1"/>
</dbReference>
<dbReference type="OrthoDB" id="9798386at2"/>
<dbReference type="EMBL" id="CP025544">
    <property type="protein sequence ID" value="AXK60221.1"/>
    <property type="molecule type" value="Genomic_DNA"/>
</dbReference>
<gene>
    <name evidence="7" type="ORF">C0J27_00450</name>
</gene>
<keyword evidence="4 5" id="KW-0720">Serine protease</keyword>
<evidence type="ECO:0000256" key="4">
    <source>
        <dbReference type="ARBA" id="ARBA00022825"/>
    </source>
</evidence>
<dbReference type="PANTHER" id="PTHR43806:SF11">
    <property type="entry name" value="CEREVISIN-RELATED"/>
    <property type="match status" value="1"/>
</dbReference>
<proteinExistence type="inferred from homology"/>
<feature type="domain" description="Peptidase S8/S53" evidence="6">
    <location>
        <begin position="253"/>
        <end position="631"/>
    </location>
</feature>
<name>A0A345ZAA4_9BACT</name>
<evidence type="ECO:0000256" key="1">
    <source>
        <dbReference type="ARBA" id="ARBA00011073"/>
    </source>
</evidence>
<dbReference type="PROSITE" id="PS00138">
    <property type="entry name" value="SUBTILASE_SER"/>
    <property type="match status" value="1"/>
</dbReference>
<accession>A0A345ZAA4</accession>
<keyword evidence="3 5" id="KW-0378">Hydrolase</keyword>
<dbReference type="GO" id="GO:0006508">
    <property type="term" value="P:proteolysis"/>
    <property type="evidence" value="ECO:0007669"/>
    <property type="project" value="UniProtKB-KW"/>
</dbReference>
<evidence type="ECO:0000313" key="7">
    <source>
        <dbReference type="EMBL" id="AXK60221.1"/>
    </source>
</evidence>